<evidence type="ECO:0000259" key="1">
    <source>
        <dbReference type="Pfam" id="PF06439"/>
    </source>
</evidence>
<proteinExistence type="predicted"/>
<feature type="domain" description="3-keto-alpha-glucoside-1,2-lyase/3-keto-2-hydroxy-glucal hydratase" evidence="1">
    <location>
        <begin position="7"/>
        <end position="237"/>
    </location>
</feature>
<dbReference type="Pfam" id="PF06439">
    <property type="entry name" value="3keto-disac_hyd"/>
    <property type="match status" value="1"/>
</dbReference>
<protein>
    <recommendedName>
        <fullName evidence="1">3-keto-alpha-glucoside-1,2-lyase/3-keto-2-hydroxy-glucal hydratase domain-containing protein</fullName>
    </recommendedName>
</protein>
<reference evidence="2" key="1">
    <citation type="submission" date="2019-08" db="EMBL/GenBank/DDBJ databases">
        <authorList>
            <person name="Kucharzyk K."/>
            <person name="Murdoch R.W."/>
            <person name="Higgins S."/>
            <person name="Loffler F."/>
        </authorList>
    </citation>
    <scope>NUCLEOTIDE SEQUENCE</scope>
</reference>
<organism evidence="2">
    <name type="scientific">bioreactor metagenome</name>
    <dbReference type="NCBI Taxonomy" id="1076179"/>
    <lineage>
        <taxon>unclassified sequences</taxon>
        <taxon>metagenomes</taxon>
        <taxon>ecological metagenomes</taxon>
    </lineage>
</organism>
<name>A0A644XWY2_9ZZZZ</name>
<dbReference type="GO" id="GO:0016787">
    <property type="term" value="F:hydrolase activity"/>
    <property type="evidence" value="ECO:0007669"/>
    <property type="project" value="InterPro"/>
</dbReference>
<dbReference type="Gene3D" id="2.60.120.560">
    <property type="entry name" value="Exo-inulinase, domain 1"/>
    <property type="match status" value="1"/>
</dbReference>
<dbReference type="EMBL" id="VSSQ01003442">
    <property type="protein sequence ID" value="MPM20720.1"/>
    <property type="molecule type" value="Genomic_DNA"/>
</dbReference>
<dbReference type="InterPro" id="IPR010496">
    <property type="entry name" value="AL/BT2_dom"/>
</dbReference>
<comment type="caution">
    <text evidence="2">The sequence shown here is derived from an EMBL/GenBank/DDBJ whole genome shotgun (WGS) entry which is preliminary data.</text>
</comment>
<dbReference type="AlphaFoldDB" id="A0A644XWY2"/>
<gene>
    <name evidence="2" type="ORF">SDC9_67156</name>
</gene>
<evidence type="ECO:0000313" key="2">
    <source>
        <dbReference type="EMBL" id="MPM20720.1"/>
    </source>
</evidence>
<accession>A0A644XWY2</accession>
<sequence length="240" mass="26985">MNTSQKYIQLFNGENLDGWYTFLKGKGKNSDPDKVFTVKNGNIVISGEEFGCITTDEEFENYKLTVEFKWGERTFAPRADRARDSGILLHSVGEDGASGGTWMHSIESQIIEGGTGDIIIVGDGTDNFSATTNVKPGVLEGAYFYDPEGEVKTFVRGRIDWHSRDPQWEDKKGFRGADDVEKPLGQWNRIECYATGSNLLIYLNGKLVNRIYNVKPQKGKIQIQSEGAEIFIRKVDLQRL</sequence>